<dbReference type="Ensembl" id="ENSAPOT00000026660.1">
    <property type="protein sequence ID" value="ENSAPOP00000017398.1"/>
    <property type="gene ID" value="ENSAPOG00000020585.1"/>
</dbReference>
<dbReference type="PANTHER" id="PTHR12835:SF5">
    <property type="entry name" value="BIOTIN--PROTEIN LIGASE"/>
    <property type="match status" value="1"/>
</dbReference>
<dbReference type="GO" id="GO:0004077">
    <property type="term" value="F:biotin--[biotin carboxyl-carrier protein] ligase activity"/>
    <property type="evidence" value="ECO:0007669"/>
    <property type="project" value="TreeGrafter"/>
</dbReference>
<evidence type="ECO:0000259" key="1">
    <source>
        <dbReference type="PROSITE" id="PS51733"/>
    </source>
</evidence>
<dbReference type="Gene3D" id="3.30.930.10">
    <property type="entry name" value="Bira Bifunctional Protein, Domain 2"/>
    <property type="match status" value="1"/>
</dbReference>
<dbReference type="PROSITE" id="PS51733">
    <property type="entry name" value="BPL_LPL_CATALYTIC"/>
    <property type="match status" value="1"/>
</dbReference>
<reference evidence="2" key="2">
    <citation type="submission" date="2025-09" db="UniProtKB">
        <authorList>
            <consortium name="Ensembl"/>
        </authorList>
    </citation>
    <scope>IDENTIFICATION</scope>
</reference>
<evidence type="ECO:0000313" key="3">
    <source>
        <dbReference type="Proteomes" id="UP000257200"/>
    </source>
</evidence>
<dbReference type="InterPro" id="IPR045864">
    <property type="entry name" value="aa-tRNA-synth_II/BPL/LPL"/>
</dbReference>
<dbReference type="GO" id="GO:0005737">
    <property type="term" value="C:cytoplasm"/>
    <property type="evidence" value="ECO:0007669"/>
    <property type="project" value="TreeGrafter"/>
</dbReference>
<dbReference type="InterPro" id="IPR004143">
    <property type="entry name" value="BPL_LPL_catalytic"/>
</dbReference>
<dbReference type="AlphaFoldDB" id="A0A3Q1FJU9"/>
<dbReference type="PANTHER" id="PTHR12835">
    <property type="entry name" value="BIOTIN PROTEIN LIGASE"/>
    <property type="match status" value="1"/>
</dbReference>
<keyword evidence="3" id="KW-1185">Reference proteome</keyword>
<dbReference type="SUPFAM" id="SSF55681">
    <property type="entry name" value="Class II aaRS and biotin synthetases"/>
    <property type="match status" value="1"/>
</dbReference>
<reference evidence="2" key="1">
    <citation type="submission" date="2025-08" db="UniProtKB">
        <authorList>
            <consortium name="Ensembl"/>
        </authorList>
    </citation>
    <scope>IDENTIFICATION</scope>
</reference>
<evidence type="ECO:0000313" key="2">
    <source>
        <dbReference type="Ensembl" id="ENSAPOP00000017398.1"/>
    </source>
</evidence>
<dbReference type="Proteomes" id="UP000257200">
    <property type="component" value="Unplaced"/>
</dbReference>
<feature type="domain" description="BPL/LPL catalytic" evidence="1">
    <location>
        <begin position="99"/>
        <end position="277"/>
    </location>
</feature>
<protein>
    <submittedName>
        <fullName evidence="2">Biotin--protein ligase-like</fullName>
    </submittedName>
</protein>
<dbReference type="STRING" id="80966.ENSAPOP00000017398"/>
<proteinExistence type="predicted"/>
<name>A0A3Q1FJU9_9TELE</name>
<dbReference type="GeneTree" id="ENSGT00390000002960"/>
<dbReference type="Pfam" id="PF03099">
    <property type="entry name" value="BPL_LplA_LipB"/>
    <property type="match status" value="1"/>
</dbReference>
<accession>A0A3Q1FJU9</accession>
<sequence>MLSVHSAFVEVEKLLQYLVLKKKNKVFSAPLCFTQEAKTTFLKWLHTHADGDGILTISKASLRLASNLEFQDGPLLPEGSLALLTDSSDSQSWPQFSMEIYSKNLKTNLLGHTLLFAEVATSTMDLLEGLILHIPKDVGLIAVAAQQSQGRGRGKNAWLSPLGCAMFTLRVQIELSSRLGQKIPFLQHLAALAIVEAVRTLPGYQDINLRVKWPNDIYHGNLMKLGGVLVTSTVMGSTFHLLIGKNFNEKLHINNFYLTIVNEIGALRDTSLFTMST</sequence>
<organism evidence="2 3">
    <name type="scientific">Acanthochromis polyacanthus</name>
    <name type="common">spiny chromis</name>
    <dbReference type="NCBI Taxonomy" id="80966"/>
    <lineage>
        <taxon>Eukaryota</taxon>
        <taxon>Metazoa</taxon>
        <taxon>Chordata</taxon>
        <taxon>Craniata</taxon>
        <taxon>Vertebrata</taxon>
        <taxon>Euteleostomi</taxon>
        <taxon>Actinopterygii</taxon>
        <taxon>Neopterygii</taxon>
        <taxon>Teleostei</taxon>
        <taxon>Neoteleostei</taxon>
        <taxon>Acanthomorphata</taxon>
        <taxon>Ovalentaria</taxon>
        <taxon>Pomacentridae</taxon>
        <taxon>Acanthochromis</taxon>
    </lineage>
</organism>
<dbReference type="InParanoid" id="A0A3Q1FJU9"/>